<keyword evidence="2" id="KW-0472">Membrane</keyword>
<keyword evidence="5" id="KW-1185">Reference proteome</keyword>
<dbReference type="CDD" id="cd04480">
    <property type="entry name" value="RPA1_DBD_A_like"/>
    <property type="match status" value="1"/>
</dbReference>
<dbReference type="SUPFAM" id="SSF50249">
    <property type="entry name" value="Nucleic acid-binding proteins"/>
    <property type="match status" value="3"/>
</dbReference>
<evidence type="ECO:0000259" key="3">
    <source>
        <dbReference type="Pfam" id="PF02721"/>
    </source>
</evidence>
<dbReference type="PANTHER" id="PTHR47165:SF4">
    <property type="entry name" value="OS03G0429900 PROTEIN"/>
    <property type="match status" value="1"/>
</dbReference>
<sequence>MLVICEAWSCVPASPFSFSTIVSSLFFFLTIVAKTLSTEQFFSSYLIHHPLSISAESRLKMPLEYTPLSHLNSSQKEWKIRVLVSRVWNYYSKNKPEVVLGMEAIRVDEKGERIQASVKQKLIKKFGRDLKEGEYLDLMNFEVLGNNGDYRGTTHPYKISFIWTTYMKTSEQIPNLSRFNLSPFLDILSQSIVDDVFIDIPGEIVGMGEITERKYAGHSTKLLDIQLRDLETIIECTLWENHAEDVHSYVKNNKTGPVILLGSLMRTKKFNGKISVQNSRFSTKLFLNEDIDEISEFKKCMVNTDNLAPCTVTPMVKPTSNKVVTVDDFPLSCFKTIDQLMCIEESTCVMFASILAIQKGIPWFYVGCKGCCGKATPYFNPVTEGIEANKYACDSCEKDETITIIQLIHKSAYELLEQQVQFNRENELPQELMDLEGRKIVWVIRVKGTEKNFRQPSFNVVKLSDTPDVIHNFQDNMRMEVGTHFDFPLSSSTCFAMQVENTSSEANNNDLPPCSPMTPSTKRQGSNIIDDEAIQESSTKRKGTSKRLKEKVVAK</sequence>
<feature type="transmembrane region" description="Helical" evidence="2">
    <location>
        <begin position="16"/>
        <end position="36"/>
    </location>
</feature>
<comment type="caution">
    <text evidence="4">The sequence shown here is derived from an EMBL/GenBank/DDBJ whole genome shotgun (WGS) entry which is preliminary data.</text>
</comment>
<protein>
    <recommendedName>
        <fullName evidence="3">Replication protein A 70 kDa DNA-binding subunit B/D first OB fold domain-containing protein</fullName>
    </recommendedName>
</protein>
<feature type="compositionally biased region" description="Polar residues" evidence="1">
    <location>
        <begin position="517"/>
        <end position="527"/>
    </location>
</feature>
<dbReference type="Pfam" id="PF02721">
    <property type="entry name" value="DUF223"/>
    <property type="match status" value="1"/>
</dbReference>
<feature type="region of interest" description="Disordered" evidence="1">
    <location>
        <begin position="504"/>
        <end position="555"/>
    </location>
</feature>
<evidence type="ECO:0000313" key="4">
    <source>
        <dbReference type="EMBL" id="KAH0897964.1"/>
    </source>
</evidence>
<dbReference type="PANTHER" id="PTHR47165">
    <property type="entry name" value="OS03G0429900 PROTEIN"/>
    <property type="match status" value="1"/>
</dbReference>
<evidence type="ECO:0000313" key="5">
    <source>
        <dbReference type="Proteomes" id="UP000824890"/>
    </source>
</evidence>
<evidence type="ECO:0000256" key="2">
    <source>
        <dbReference type="SAM" id="Phobius"/>
    </source>
</evidence>
<keyword evidence="2" id="KW-1133">Transmembrane helix</keyword>
<gene>
    <name evidence="4" type="ORF">HID58_047532</name>
</gene>
<dbReference type="Gene3D" id="2.40.50.140">
    <property type="entry name" value="Nucleic acid-binding proteins"/>
    <property type="match status" value="2"/>
</dbReference>
<proteinExistence type="predicted"/>
<reference evidence="4 5" key="1">
    <citation type="submission" date="2021-05" db="EMBL/GenBank/DDBJ databases">
        <title>Genome Assembly of Synthetic Allotetraploid Brassica napus Reveals Homoeologous Exchanges between Subgenomes.</title>
        <authorList>
            <person name="Davis J.T."/>
        </authorList>
    </citation>
    <scope>NUCLEOTIDE SEQUENCE [LARGE SCALE GENOMIC DNA]</scope>
    <source>
        <strain evidence="5">cv. Da-Ae</strain>
        <tissue evidence="4">Seedling</tissue>
    </source>
</reference>
<feature type="compositionally biased region" description="Basic residues" evidence="1">
    <location>
        <begin position="540"/>
        <end position="549"/>
    </location>
</feature>
<dbReference type="InterPro" id="IPR012340">
    <property type="entry name" value="NA-bd_OB-fold"/>
</dbReference>
<organism evidence="4 5">
    <name type="scientific">Brassica napus</name>
    <name type="common">Rape</name>
    <dbReference type="NCBI Taxonomy" id="3708"/>
    <lineage>
        <taxon>Eukaryota</taxon>
        <taxon>Viridiplantae</taxon>
        <taxon>Streptophyta</taxon>
        <taxon>Embryophyta</taxon>
        <taxon>Tracheophyta</taxon>
        <taxon>Spermatophyta</taxon>
        <taxon>Magnoliopsida</taxon>
        <taxon>eudicotyledons</taxon>
        <taxon>Gunneridae</taxon>
        <taxon>Pentapetalae</taxon>
        <taxon>rosids</taxon>
        <taxon>malvids</taxon>
        <taxon>Brassicales</taxon>
        <taxon>Brassicaceae</taxon>
        <taxon>Brassiceae</taxon>
        <taxon>Brassica</taxon>
    </lineage>
</organism>
<feature type="domain" description="Replication protein A 70 kDa DNA-binding subunit B/D first OB fold" evidence="3">
    <location>
        <begin position="65"/>
        <end position="168"/>
    </location>
</feature>
<dbReference type="CDD" id="cd04481">
    <property type="entry name" value="RPA1_DBD_B_like"/>
    <property type="match status" value="1"/>
</dbReference>
<dbReference type="Proteomes" id="UP000824890">
    <property type="component" value="Unassembled WGS sequence"/>
</dbReference>
<evidence type="ECO:0000256" key="1">
    <source>
        <dbReference type="SAM" id="MobiDB-lite"/>
    </source>
</evidence>
<name>A0ABQ8AZL3_BRANA</name>
<dbReference type="EMBL" id="JAGKQM010000012">
    <property type="protein sequence ID" value="KAH0897964.1"/>
    <property type="molecule type" value="Genomic_DNA"/>
</dbReference>
<keyword evidence="2" id="KW-0812">Transmembrane</keyword>
<dbReference type="InterPro" id="IPR003871">
    <property type="entry name" value="RFA1B/D_OB_1st"/>
</dbReference>
<accession>A0ABQ8AZL3</accession>